<accession>K0R7E3</accession>
<reference evidence="2 3" key="1">
    <citation type="journal article" date="2012" name="Genome Biol.">
        <title>Genome and low-iron response of an oceanic diatom adapted to chronic iron limitation.</title>
        <authorList>
            <person name="Lommer M."/>
            <person name="Specht M."/>
            <person name="Roy A.S."/>
            <person name="Kraemer L."/>
            <person name="Andreson R."/>
            <person name="Gutowska M.A."/>
            <person name="Wolf J."/>
            <person name="Bergner S.V."/>
            <person name="Schilhabel M.B."/>
            <person name="Klostermeier U.C."/>
            <person name="Beiko R.G."/>
            <person name="Rosenstiel P."/>
            <person name="Hippler M."/>
            <person name="Laroche J."/>
        </authorList>
    </citation>
    <scope>NUCLEOTIDE SEQUENCE [LARGE SCALE GENOMIC DNA]</scope>
    <source>
        <strain evidence="2 3">CCMP1005</strain>
    </source>
</reference>
<evidence type="ECO:0000313" key="2">
    <source>
        <dbReference type="EMBL" id="EJK49348.1"/>
    </source>
</evidence>
<dbReference type="AlphaFoldDB" id="K0R7E3"/>
<gene>
    <name evidence="2" type="ORF">THAOC_31784</name>
</gene>
<dbReference type="InterPro" id="IPR003323">
    <property type="entry name" value="OTU_dom"/>
</dbReference>
<dbReference type="PANTHER" id="PTHR12931">
    <property type="entry name" value="UBIQUITIN THIOLESTERASE PROTEIN OTUB"/>
    <property type="match status" value="1"/>
</dbReference>
<comment type="caution">
    <text evidence="2">The sequence shown here is derived from an EMBL/GenBank/DDBJ whole genome shotgun (WGS) entry which is preliminary data.</text>
</comment>
<proteinExistence type="predicted"/>
<keyword evidence="3" id="KW-1185">Reference proteome</keyword>
<dbReference type="GO" id="GO:0043130">
    <property type="term" value="F:ubiquitin binding"/>
    <property type="evidence" value="ECO:0007669"/>
    <property type="project" value="TreeGrafter"/>
</dbReference>
<dbReference type="InterPro" id="IPR019400">
    <property type="entry name" value="Peptidase_C65_otubain"/>
</dbReference>
<dbReference type="EMBL" id="AGNL01044881">
    <property type="protein sequence ID" value="EJK49348.1"/>
    <property type="molecule type" value="Genomic_DNA"/>
</dbReference>
<dbReference type="OMA" id="KVYCRQE"/>
<name>K0R7E3_THAOC</name>
<dbReference type="eggNOG" id="KOG3991">
    <property type="taxonomic scope" value="Eukaryota"/>
</dbReference>
<dbReference type="Pfam" id="PF10275">
    <property type="entry name" value="Peptidase_C65"/>
    <property type="match status" value="2"/>
</dbReference>
<protein>
    <recommendedName>
        <fullName evidence="1">OTU domain-containing protein</fullName>
    </recommendedName>
</protein>
<dbReference type="InterPro" id="IPR038765">
    <property type="entry name" value="Papain-like_cys_pep_sf"/>
</dbReference>
<dbReference type="Gene3D" id="1.20.1300.20">
    <property type="entry name" value="Peptidase C65 Otubain, subdomain 2"/>
    <property type="match status" value="1"/>
</dbReference>
<dbReference type="GO" id="GO:0071108">
    <property type="term" value="P:protein K48-linked deubiquitination"/>
    <property type="evidence" value="ECO:0007669"/>
    <property type="project" value="TreeGrafter"/>
</dbReference>
<dbReference type="InterPro" id="IPR042467">
    <property type="entry name" value="Peptidase_C65_otubain_sub2"/>
</dbReference>
<dbReference type="OrthoDB" id="18915at2759"/>
<dbReference type="GO" id="GO:0004843">
    <property type="term" value="F:cysteine-type deubiquitinase activity"/>
    <property type="evidence" value="ECO:0007669"/>
    <property type="project" value="TreeGrafter"/>
</dbReference>
<dbReference type="PANTHER" id="PTHR12931:SF15">
    <property type="entry name" value="UBIQUITIN THIOESTERASE OTUBAIN-LIKE"/>
    <property type="match status" value="1"/>
</dbReference>
<evidence type="ECO:0000313" key="3">
    <source>
        <dbReference type="Proteomes" id="UP000266841"/>
    </source>
</evidence>
<evidence type="ECO:0000259" key="1">
    <source>
        <dbReference type="PROSITE" id="PS50802"/>
    </source>
</evidence>
<dbReference type="GO" id="GO:0005634">
    <property type="term" value="C:nucleus"/>
    <property type="evidence" value="ECO:0007669"/>
    <property type="project" value="TreeGrafter"/>
</dbReference>
<organism evidence="2 3">
    <name type="scientific">Thalassiosira oceanica</name>
    <name type="common">Marine diatom</name>
    <dbReference type="NCBI Taxonomy" id="159749"/>
    <lineage>
        <taxon>Eukaryota</taxon>
        <taxon>Sar</taxon>
        <taxon>Stramenopiles</taxon>
        <taxon>Ochrophyta</taxon>
        <taxon>Bacillariophyta</taxon>
        <taxon>Coscinodiscophyceae</taxon>
        <taxon>Thalassiosirophycidae</taxon>
        <taxon>Thalassiosirales</taxon>
        <taxon>Thalassiosiraceae</taxon>
        <taxon>Thalassiosira</taxon>
    </lineage>
</organism>
<dbReference type="Proteomes" id="UP000266841">
    <property type="component" value="Unassembled WGS sequence"/>
</dbReference>
<dbReference type="CDD" id="cd22749">
    <property type="entry name" value="Otubain_C65"/>
    <property type="match status" value="1"/>
</dbReference>
<dbReference type="SUPFAM" id="SSF54001">
    <property type="entry name" value="Cysteine proteinases"/>
    <property type="match status" value="1"/>
</dbReference>
<dbReference type="PROSITE" id="PS50802">
    <property type="entry name" value="OTU"/>
    <property type="match status" value="1"/>
</dbReference>
<sequence>MSTPATTDDEHQRLIAQSDTLRQEIEDDVKATQPLTSELLPISSLLEHYTNDGGAAGFVRSATYLATRYTSMRKIRGDGNCFYRAFLYSLCEHLLRSLILEGQADEFERLDAFVKGSLKWSTECGYDEFTIESTLNRKCFDLCYELSTFSKLVLTNEQSVFYDELVEIFEYIGASGKEMATDGSARQSRLDASLSGLRERLNVENGPSESCTWYMRVLTACEMKSNPDQYLPYVMGEDYMDVPSFCSREVEPMGRECTMVQVAALAACLGVGVAVEYMDGRMGEGGEVVRHEFGCGGDAAGGRTRVTLLYRPGHYDILY</sequence>
<feature type="domain" description="OTU" evidence="1">
    <location>
        <begin position="70"/>
        <end position="319"/>
    </location>
</feature>